<reference evidence="7" key="1">
    <citation type="submission" date="2023-03" db="EMBL/GenBank/DDBJ databases">
        <title>a new species belonging to Providencia genus.</title>
        <authorList>
            <person name="Yang W."/>
            <person name="Hu F."/>
            <person name="Shen S."/>
            <person name="Ding L."/>
            <person name="Yin D."/>
        </authorList>
    </citation>
    <scope>NUCLEOTIDE SEQUENCE</scope>
    <source>
        <strain evidence="7">CRE-3FA-0001</strain>
    </source>
</reference>
<reference evidence="8" key="2">
    <citation type="submission" date="2023-07" db="EMBL/GenBank/DDBJ databases">
        <authorList>
            <person name="Yang W."/>
            <person name="Chen J."/>
            <person name="Ji P."/>
            <person name="Hu F."/>
        </authorList>
    </citation>
    <scope>NUCLEOTIDE SEQUENCE</scope>
    <source>
        <strain evidence="8">CRE-138-0111</strain>
    </source>
</reference>
<accession>A0AA42FHM1</accession>
<organism evidence="7 9">
    <name type="scientific">Providencia huashanensis</name>
    <dbReference type="NCBI Taxonomy" id="3037798"/>
    <lineage>
        <taxon>Bacteria</taxon>
        <taxon>Pseudomonadati</taxon>
        <taxon>Pseudomonadota</taxon>
        <taxon>Gammaproteobacteria</taxon>
        <taxon>Enterobacterales</taxon>
        <taxon>Morganellaceae</taxon>
        <taxon>Providencia</taxon>
    </lineage>
</organism>
<dbReference type="EMBL" id="JAUQTG010000008">
    <property type="protein sequence ID" value="MDO7857515.1"/>
    <property type="molecule type" value="Genomic_DNA"/>
</dbReference>
<evidence type="ECO:0000256" key="2">
    <source>
        <dbReference type="ARBA" id="ARBA00006671"/>
    </source>
</evidence>
<comment type="subcellular location">
    <subcellularLocation>
        <location evidence="1">Fimbrium</location>
    </subcellularLocation>
</comment>
<dbReference type="SUPFAM" id="SSF49401">
    <property type="entry name" value="Bacterial adhesins"/>
    <property type="match status" value="1"/>
</dbReference>
<keyword evidence="10" id="KW-1185">Reference proteome</keyword>
<dbReference type="InterPro" id="IPR000259">
    <property type="entry name" value="Adhesion_dom_fimbrial"/>
</dbReference>
<feature type="domain" description="Fimbrial-type adhesion" evidence="6">
    <location>
        <begin position="189"/>
        <end position="320"/>
    </location>
</feature>
<keyword evidence="4" id="KW-0281">Fimbrium</keyword>
<name>A0AA42FHM1_9GAMM</name>
<evidence type="ECO:0000259" key="6">
    <source>
        <dbReference type="Pfam" id="PF00419"/>
    </source>
</evidence>
<comment type="similarity">
    <text evidence="2">Belongs to the fimbrial protein family.</text>
</comment>
<dbReference type="PANTHER" id="PTHR33420:SF12">
    <property type="entry name" value="FIMBRIN-LIKE PROTEIN FIMI-RELATED"/>
    <property type="match status" value="1"/>
</dbReference>
<keyword evidence="3 5" id="KW-0732">Signal</keyword>
<evidence type="ECO:0000256" key="4">
    <source>
        <dbReference type="ARBA" id="ARBA00023263"/>
    </source>
</evidence>
<evidence type="ECO:0000256" key="5">
    <source>
        <dbReference type="SAM" id="SignalP"/>
    </source>
</evidence>
<proteinExistence type="inferred from homology"/>
<evidence type="ECO:0000313" key="8">
    <source>
        <dbReference type="EMBL" id="MDO7857515.1"/>
    </source>
</evidence>
<sequence>MKKSNIKALLMTTLLYSTYSYSACIQNPNLRNINVNVPTQTHTIQYDDNSTRNLGTYTIRFASDNITTFSGKDGQCGQARLHASYINGWVPNLNKIAATNIPGISVEIRAVAGALDYYSPYPVGDRMPWRIAVPKWVFIVKKTGNVTQSNTLKAGAVARLIQENPNHINWNISTLNIPMNAVRINVAKCTTKSNNYTVVLGDWYDTQFKDIGAVSASVNIPITLSCAAGTNIKTTITSSAGYVDTQTGKIKLSGTGSATGIAIQLLNASNAPIKLATKNNTITNSAAGDIRFNWKARYIKTAAKITPGKANSTATVNIRYE</sequence>
<feature type="signal peptide" evidence="5">
    <location>
        <begin position="1"/>
        <end position="22"/>
    </location>
</feature>
<feature type="chain" id="PRO_5041391147" evidence="5">
    <location>
        <begin position="23"/>
        <end position="321"/>
    </location>
</feature>
<dbReference type="InterPro" id="IPR050263">
    <property type="entry name" value="Bact_Fimbrial_Adh_Pro"/>
</dbReference>
<dbReference type="InterPro" id="IPR036937">
    <property type="entry name" value="Adhesion_dom_fimbrial_sf"/>
</dbReference>
<gene>
    <name evidence="7" type="ORF">P7V44_10825</name>
    <name evidence="8" type="ORF">Q5E86_14400</name>
</gene>
<dbReference type="EMBL" id="JARRYG010000010">
    <property type="protein sequence ID" value="MDG4696732.1"/>
    <property type="molecule type" value="Genomic_DNA"/>
</dbReference>
<evidence type="ECO:0000256" key="1">
    <source>
        <dbReference type="ARBA" id="ARBA00004561"/>
    </source>
</evidence>
<protein>
    <submittedName>
        <fullName evidence="7">Fimbrial protein</fullName>
    </submittedName>
</protein>
<dbReference type="Gene3D" id="2.60.40.3310">
    <property type="match status" value="1"/>
</dbReference>
<dbReference type="Proteomes" id="UP001156701">
    <property type="component" value="Unassembled WGS sequence"/>
</dbReference>
<evidence type="ECO:0000313" key="7">
    <source>
        <dbReference type="EMBL" id="MDG4696732.1"/>
    </source>
</evidence>
<dbReference type="PANTHER" id="PTHR33420">
    <property type="entry name" value="FIMBRIAL SUBUNIT ELFA-RELATED"/>
    <property type="match status" value="1"/>
</dbReference>
<comment type="caution">
    <text evidence="7">The sequence shown here is derived from an EMBL/GenBank/DDBJ whole genome shotgun (WGS) entry which is preliminary data.</text>
</comment>
<dbReference type="Pfam" id="PF00419">
    <property type="entry name" value="Fimbrial"/>
    <property type="match status" value="1"/>
</dbReference>
<evidence type="ECO:0000256" key="3">
    <source>
        <dbReference type="ARBA" id="ARBA00022729"/>
    </source>
</evidence>
<dbReference type="Proteomes" id="UP001176478">
    <property type="component" value="Unassembled WGS sequence"/>
</dbReference>
<dbReference type="GO" id="GO:0043709">
    <property type="term" value="P:cell adhesion involved in single-species biofilm formation"/>
    <property type="evidence" value="ECO:0007669"/>
    <property type="project" value="TreeGrafter"/>
</dbReference>
<dbReference type="RefSeq" id="WP_166696980.1">
    <property type="nucleotide sequence ID" value="NZ_JARRYG010000010.1"/>
</dbReference>
<dbReference type="InterPro" id="IPR008966">
    <property type="entry name" value="Adhesion_dom_sf"/>
</dbReference>
<evidence type="ECO:0000313" key="10">
    <source>
        <dbReference type="Proteomes" id="UP001176478"/>
    </source>
</evidence>
<dbReference type="Gene3D" id="2.60.40.1090">
    <property type="entry name" value="Fimbrial-type adhesion domain"/>
    <property type="match status" value="1"/>
</dbReference>
<dbReference type="GO" id="GO:0009289">
    <property type="term" value="C:pilus"/>
    <property type="evidence" value="ECO:0007669"/>
    <property type="project" value="UniProtKB-SubCell"/>
</dbReference>
<evidence type="ECO:0000313" key="9">
    <source>
        <dbReference type="Proteomes" id="UP001156701"/>
    </source>
</evidence>
<dbReference type="AlphaFoldDB" id="A0AA42FHM1"/>
<reference evidence="8" key="3">
    <citation type="journal article" date="2024" name="Int. J. Antimicrob. Agents">
        <title>Identification of a novel Providencia species showing multi-drug-resistant in three patients with hospital-acquired infection.</title>
        <authorList>
            <person name="Yang W."/>
            <person name="Chen J."/>
            <person name="Yang F."/>
            <person name="Ji P."/>
            <person name="Shen S."/>
            <person name="Yin D."/>
            <person name="Hu F."/>
        </authorList>
    </citation>
    <scope>NUCLEOTIDE SEQUENCE</scope>
    <source>
        <strain evidence="8">CRE-138-0111</strain>
    </source>
</reference>